<reference evidence="5 6" key="1">
    <citation type="journal article" date="2016" name="Mol. Biol. Evol.">
        <title>Comparative Genomics of Early-Diverging Mushroom-Forming Fungi Provides Insights into the Origins of Lignocellulose Decay Capabilities.</title>
        <authorList>
            <person name="Nagy L.G."/>
            <person name="Riley R."/>
            <person name="Tritt A."/>
            <person name="Adam C."/>
            <person name="Daum C."/>
            <person name="Floudas D."/>
            <person name="Sun H."/>
            <person name="Yadav J.S."/>
            <person name="Pangilinan J."/>
            <person name="Larsson K.H."/>
            <person name="Matsuura K."/>
            <person name="Barry K."/>
            <person name="Labutti K."/>
            <person name="Kuo R."/>
            <person name="Ohm R.A."/>
            <person name="Bhattacharya S.S."/>
            <person name="Shirouzu T."/>
            <person name="Yoshinaga Y."/>
            <person name="Martin F.M."/>
            <person name="Grigoriev I.V."/>
            <person name="Hibbett D.S."/>
        </authorList>
    </citation>
    <scope>NUCLEOTIDE SEQUENCE [LARGE SCALE GENOMIC DNA]</scope>
    <source>
        <strain evidence="5 6">CBS 109695</strain>
    </source>
</reference>
<dbReference type="PANTHER" id="PTHR12687">
    <property type="entry name" value="NUCLEOLAR COMPLEX 2 AND RAD4-RELATED"/>
    <property type="match status" value="1"/>
</dbReference>
<evidence type="ECO:0000256" key="3">
    <source>
        <dbReference type="ARBA" id="ARBA00023242"/>
    </source>
</evidence>
<sequence length="727" mass="79979">MGKAAKSTRKFAASGQLKQTIQNRKKHQQIVKKAAGRRGAGAGAKPKRGGGGGAAATDGEEAEEEVEEREGKKSKSSGKGKGKGMSVDDILGGNFMASEDEDGDEDMEGSGAEDDDLDADSDAEGDEEEDDQSFASVDDLDDEGATHLLELSALAQKDPEFYKYLQENDRELLQFDDAADAGGSDDEDGGFDMDQDGADGEKLPILTKEILKGWQKALLEHRSLRALRKLLVAFRSAAHMNEDGQALAWTIDSSSIYNKLLTTALRYTPVVLEHHVPYKTLSNGKFKPPTQTPKQKGLQKLLLSYFHNIIHLLDQLTEPDMLQLALAESAKIVPHVINSRKAVRAYLKKCLELWSSAEDSVRIAAFLAIRKLASSSDESIMDIVLKNTYLTLIRASKSTNTHTLPSINLMKNSASEVFCLDHAAAYQHAFGYIRQLAIHLRGSMKVKTKEAYKQVYNWQYAHCVDFWAIVLARACDTQAMIGRGGEESELKPLVYPLVQVSLGAIKLISNARSYPFHLQIARSLVHLTRHTHTYIPLPPYLLPILTSTLNPATRPKSSTLRPLDLEAHIRTPQQYLKTRVYAEGLAEESSFVLAQWLASTPVQGSVAFPELVVPLVVVLRKALKASKNGSGDTGKGKSKKGGASGKDVALVKSLVERIEDSARWVEERRKSVGFGPAMTSEVEAWEEAVKVDEAPLGKYLKVLQKTREKRRALVEKARDGEDEIMSN</sequence>
<dbReference type="OrthoDB" id="10266662at2759"/>
<feature type="compositionally biased region" description="Basic residues" evidence="4">
    <location>
        <begin position="23"/>
        <end position="36"/>
    </location>
</feature>
<evidence type="ECO:0000256" key="2">
    <source>
        <dbReference type="ARBA" id="ARBA00005907"/>
    </source>
</evidence>
<dbReference type="AlphaFoldDB" id="A0A166T0J4"/>
<dbReference type="EMBL" id="KV417495">
    <property type="protein sequence ID" value="KZP30049.1"/>
    <property type="molecule type" value="Genomic_DNA"/>
</dbReference>
<feature type="region of interest" description="Disordered" evidence="4">
    <location>
        <begin position="1"/>
        <end position="134"/>
    </location>
</feature>
<comment type="subcellular location">
    <subcellularLocation>
        <location evidence="1">Nucleus</location>
    </subcellularLocation>
</comment>
<dbReference type="GO" id="GO:0030691">
    <property type="term" value="C:Noc2p-Noc3p complex"/>
    <property type="evidence" value="ECO:0007669"/>
    <property type="project" value="TreeGrafter"/>
</dbReference>
<dbReference type="GO" id="GO:0030690">
    <property type="term" value="C:Noc1p-Noc2p complex"/>
    <property type="evidence" value="ECO:0007669"/>
    <property type="project" value="TreeGrafter"/>
</dbReference>
<feature type="compositionally biased region" description="Acidic residues" evidence="4">
    <location>
        <begin position="58"/>
        <end position="68"/>
    </location>
</feature>
<evidence type="ECO:0000313" key="5">
    <source>
        <dbReference type="EMBL" id="KZP30049.1"/>
    </source>
</evidence>
<dbReference type="InterPro" id="IPR005343">
    <property type="entry name" value="Noc2"/>
</dbReference>
<evidence type="ECO:0000256" key="1">
    <source>
        <dbReference type="ARBA" id="ARBA00004123"/>
    </source>
</evidence>
<feature type="compositionally biased region" description="Acidic residues" evidence="4">
    <location>
        <begin position="98"/>
        <end position="134"/>
    </location>
</feature>
<protein>
    <submittedName>
        <fullName evidence="5">Noc2-domain-containing protein</fullName>
    </submittedName>
</protein>
<feature type="compositionally biased region" description="Basic residues" evidence="4">
    <location>
        <begin position="72"/>
        <end position="82"/>
    </location>
</feature>
<dbReference type="GO" id="GO:0042273">
    <property type="term" value="P:ribosomal large subunit biogenesis"/>
    <property type="evidence" value="ECO:0007669"/>
    <property type="project" value="TreeGrafter"/>
</dbReference>
<dbReference type="STRING" id="436010.A0A166T0J4"/>
<feature type="compositionally biased region" description="Acidic residues" evidence="4">
    <location>
        <begin position="178"/>
        <end position="198"/>
    </location>
</feature>
<gene>
    <name evidence="5" type="ORF">FIBSPDRAFT_726454</name>
</gene>
<comment type="similarity">
    <text evidence="2">Belongs to the NOC2 family.</text>
</comment>
<keyword evidence="6" id="KW-1185">Reference proteome</keyword>
<dbReference type="GO" id="GO:0005654">
    <property type="term" value="C:nucleoplasm"/>
    <property type="evidence" value="ECO:0007669"/>
    <property type="project" value="TreeGrafter"/>
</dbReference>
<keyword evidence="3" id="KW-0539">Nucleus</keyword>
<feature type="region of interest" description="Disordered" evidence="4">
    <location>
        <begin position="178"/>
        <end position="199"/>
    </location>
</feature>
<evidence type="ECO:0000256" key="4">
    <source>
        <dbReference type="SAM" id="MobiDB-lite"/>
    </source>
</evidence>
<name>A0A166T0J4_9AGAM</name>
<organism evidence="5 6">
    <name type="scientific">Athelia psychrophila</name>
    <dbReference type="NCBI Taxonomy" id="1759441"/>
    <lineage>
        <taxon>Eukaryota</taxon>
        <taxon>Fungi</taxon>
        <taxon>Dikarya</taxon>
        <taxon>Basidiomycota</taxon>
        <taxon>Agaricomycotina</taxon>
        <taxon>Agaricomycetes</taxon>
        <taxon>Agaricomycetidae</taxon>
        <taxon>Atheliales</taxon>
        <taxon>Atheliaceae</taxon>
        <taxon>Athelia</taxon>
    </lineage>
</organism>
<proteinExistence type="inferred from homology"/>
<evidence type="ECO:0000313" key="6">
    <source>
        <dbReference type="Proteomes" id="UP000076532"/>
    </source>
</evidence>
<dbReference type="Proteomes" id="UP000076532">
    <property type="component" value="Unassembled WGS sequence"/>
</dbReference>
<dbReference type="PANTHER" id="PTHR12687:SF4">
    <property type="entry name" value="NUCLEOLAR COMPLEX PROTEIN 2 HOMOLOG"/>
    <property type="match status" value="1"/>
</dbReference>
<dbReference type="GO" id="GO:0005730">
    <property type="term" value="C:nucleolus"/>
    <property type="evidence" value="ECO:0007669"/>
    <property type="project" value="TreeGrafter"/>
</dbReference>
<dbReference type="Pfam" id="PF03715">
    <property type="entry name" value="Noc2"/>
    <property type="match status" value="1"/>
</dbReference>
<accession>A0A166T0J4</accession>